<dbReference type="EMBL" id="DF237379">
    <property type="protein sequence ID" value="GAQ88460.1"/>
    <property type="molecule type" value="Genomic_DNA"/>
</dbReference>
<evidence type="ECO:0000313" key="1">
    <source>
        <dbReference type="EMBL" id="GAQ88460.1"/>
    </source>
</evidence>
<organism evidence="1 2">
    <name type="scientific">Klebsormidium nitens</name>
    <name type="common">Green alga</name>
    <name type="synonym">Ulothrix nitens</name>
    <dbReference type="NCBI Taxonomy" id="105231"/>
    <lineage>
        <taxon>Eukaryota</taxon>
        <taxon>Viridiplantae</taxon>
        <taxon>Streptophyta</taxon>
        <taxon>Klebsormidiophyceae</taxon>
        <taxon>Klebsormidiales</taxon>
        <taxon>Klebsormidiaceae</taxon>
        <taxon>Klebsormidium</taxon>
    </lineage>
</organism>
<protein>
    <recommendedName>
        <fullName evidence="3">MYND-type domain-containing protein</fullName>
    </recommendedName>
</protein>
<proteinExistence type="predicted"/>
<dbReference type="AlphaFoldDB" id="A0A1Y1IC24"/>
<sequence length="415" mass="47349">MEHIVEYHANKLQSERYEDLKVAVEYIEALRVEADYTSEARIRFSRLLQELLAYKRGAVIHKILQQMRRAPPNAATEIRKLRTYSTTVLVALSENQAVAQYCVREEHKTRVIARALLDSHTILMNVVPDQLRGKRYIPDHLVEDPSGEGERYKYLNLAVENVRGFVNFSRASRTFRLVLQELDGLFPALESLVAREITELASTDILRKTVKYMHRLMDTFALFEDSQQWALDKGMIRIHAAIQRLLGMEGVIEADNAAVEMFNYPDPTSVATRWYIASGEKMLLDLDEKIRESRGNRREVKRLRTEYLESVKAHLTATGPVAGAANGLFSGAPNQDPQTFAKSLTAWASGRTGAPIVCSWELCETGSVVDAGRPFSKCSSCMLAYYCRFLFLLISKEHQKLHWRSHKKHCQDTKP</sequence>
<accession>A0A1Y1IC24</accession>
<keyword evidence="2" id="KW-1185">Reference proteome</keyword>
<dbReference type="Proteomes" id="UP000054558">
    <property type="component" value="Unassembled WGS sequence"/>
</dbReference>
<dbReference type="Gene3D" id="6.10.140.2220">
    <property type="match status" value="1"/>
</dbReference>
<name>A0A1Y1IC24_KLENI</name>
<gene>
    <name evidence="1" type="ORF">KFL_004300110</name>
</gene>
<evidence type="ECO:0008006" key="3">
    <source>
        <dbReference type="Google" id="ProtNLM"/>
    </source>
</evidence>
<reference evidence="1 2" key="1">
    <citation type="journal article" date="2014" name="Nat. Commun.">
        <title>Klebsormidium flaccidum genome reveals primary factors for plant terrestrial adaptation.</title>
        <authorList>
            <person name="Hori K."/>
            <person name="Maruyama F."/>
            <person name="Fujisawa T."/>
            <person name="Togashi T."/>
            <person name="Yamamoto N."/>
            <person name="Seo M."/>
            <person name="Sato S."/>
            <person name="Yamada T."/>
            <person name="Mori H."/>
            <person name="Tajima N."/>
            <person name="Moriyama T."/>
            <person name="Ikeuchi M."/>
            <person name="Watanabe M."/>
            <person name="Wada H."/>
            <person name="Kobayashi K."/>
            <person name="Saito M."/>
            <person name="Masuda T."/>
            <person name="Sasaki-Sekimoto Y."/>
            <person name="Mashiguchi K."/>
            <person name="Awai K."/>
            <person name="Shimojima M."/>
            <person name="Masuda S."/>
            <person name="Iwai M."/>
            <person name="Nobusawa T."/>
            <person name="Narise T."/>
            <person name="Kondo S."/>
            <person name="Saito H."/>
            <person name="Sato R."/>
            <person name="Murakawa M."/>
            <person name="Ihara Y."/>
            <person name="Oshima-Yamada Y."/>
            <person name="Ohtaka K."/>
            <person name="Satoh M."/>
            <person name="Sonobe K."/>
            <person name="Ishii M."/>
            <person name="Ohtani R."/>
            <person name="Kanamori-Sato M."/>
            <person name="Honoki R."/>
            <person name="Miyazaki D."/>
            <person name="Mochizuki H."/>
            <person name="Umetsu J."/>
            <person name="Higashi K."/>
            <person name="Shibata D."/>
            <person name="Kamiya Y."/>
            <person name="Sato N."/>
            <person name="Nakamura Y."/>
            <person name="Tabata S."/>
            <person name="Ida S."/>
            <person name="Kurokawa K."/>
            <person name="Ohta H."/>
        </authorList>
    </citation>
    <scope>NUCLEOTIDE SEQUENCE [LARGE SCALE GENOMIC DNA]</scope>
    <source>
        <strain evidence="1 2">NIES-2285</strain>
    </source>
</reference>
<evidence type="ECO:0000313" key="2">
    <source>
        <dbReference type="Proteomes" id="UP000054558"/>
    </source>
</evidence>
<dbReference type="SUPFAM" id="SSF144232">
    <property type="entry name" value="HIT/MYND zinc finger-like"/>
    <property type="match status" value="1"/>
</dbReference>